<dbReference type="AlphaFoldDB" id="A0A2W1LVL0"/>
<dbReference type="PANTHER" id="PTHR43155">
    <property type="entry name" value="CYCLIC DI-GMP PHOSPHODIESTERASE PA4108-RELATED"/>
    <property type="match status" value="1"/>
</dbReference>
<comment type="caution">
    <text evidence="2">The sequence shown here is derived from an EMBL/GenBank/DDBJ whole genome shotgun (WGS) entry which is preliminary data.</text>
</comment>
<proteinExistence type="predicted"/>
<dbReference type="PROSITE" id="PS51832">
    <property type="entry name" value="HD_GYP"/>
    <property type="match status" value="1"/>
</dbReference>
<gene>
    <name evidence="2" type="ORF">DNH61_13490</name>
</gene>
<keyword evidence="3" id="KW-1185">Reference proteome</keyword>
<dbReference type="PANTHER" id="PTHR43155:SF2">
    <property type="entry name" value="CYCLIC DI-GMP PHOSPHODIESTERASE PA4108"/>
    <property type="match status" value="1"/>
</dbReference>
<accession>A0A2W1LVL0</accession>
<protein>
    <recommendedName>
        <fullName evidence="1">HD-GYP domain-containing protein</fullName>
    </recommendedName>
</protein>
<dbReference type="OrthoDB" id="9759601at2"/>
<feature type="domain" description="HD-GYP" evidence="1">
    <location>
        <begin position="81"/>
        <end position="279"/>
    </location>
</feature>
<dbReference type="Gene3D" id="1.10.3210.10">
    <property type="entry name" value="Hypothetical protein af1432"/>
    <property type="match status" value="1"/>
</dbReference>
<evidence type="ECO:0000313" key="2">
    <source>
        <dbReference type="EMBL" id="PZD95537.1"/>
    </source>
</evidence>
<evidence type="ECO:0000259" key="1">
    <source>
        <dbReference type="PROSITE" id="PS51832"/>
    </source>
</evidence>
<dbReference type="SUPFAM" id="SSF109604">
    <property type="entry name" value="HD-domain/PDEase-like"/>
    <property type="match status" value="1"/>
</dbReference>
<name>A0A2W1LVL0_9BACL</name>
<reference evidence="2 3" key="1">
    <citation type="submission" date="2018-06" db="EMBL/GenBank/DDBJ databases">
        <title>Paenibacillus imtechensis sp. nov.</title>
        <authorList>
            <person name="Pinnaka A.K."/>
            <person name="Singh H."/>
            <person name="Kaur M."/>
        </authorList>
    </citation>
    <scope>NUCLEOTIDE SEQUENCE [LARGE SCALE GENOMIC DNA]</scope>
    <source>
        <strain evidence="2 3">SMB1</strain>
    </source>
</reference>
<organism evidence="2 3">
    <name type="scientific">Paenibacillus sambharensis</name>
    <dbReference type="NCBI Taxonomy" id="1803190"/>
    <lineage>
        <taxon>Bacteria</taxon>
        <taxon>Bacillati</taxon>
        <taxon>Bacillota</taxon>
        <taxon>Bacilli</taxon>
        <taxon>Bacillales</taxon>
        <taxon>Paenibacillaceae</taxon>
        <taxon>Paenibacillus</taxon>
    </lineage>
</organism>
<dbReference type="Pfam" id="PF13487">
    <property type="entry name" value="HD_5"/>
    <property type="match status" value="1"/>
</dbReference>
<sequence length="279" mass="30388">MMVVPVRKLREGDRLGAPVYFNDGRMLMPKGTVLNISLITVLGGLNVDTVMIDNMAAGHKQSTHPAHKAEELQRAAYETALKVFTDAERSGSFQAGAVMELATGLAAFAVESPVFPLVERLKGDGSKWSELAAHSARVCMLAVATGRQLPYTGQHLRMLAVGSLLHDIGYAGKDQAQSRTEHPQRGYEMIRRLPDLPLLSAHIVLEHHEELSGKGFPRGLRGDQVRLSAQICGIANTYDRYVNGEQPGSHKEGIEHLLSKIKVSYDGAAVRAFIQAVSE</sequence>
<dbReference type="RefSeq" id="WP_111147167.1">
    <property type="nucleotide sequence ID" value="NZ_QKRB01000044.1"/>
</dbReference>
<dbReference type="InterPro" id="IPR037522">
    <property type="entry name" value="HD_GYP_dom"/>
</dbReference>
<dbReference type="Proteomes" id="UP000249522">
    <property type="component" value="Unassembled WGS sequence"/>
</dbReference>
<dbReference type="InterPro" id="IPR003607">
    <property type="entry name" value="HD/PDEase_dom"/>
</dbReference>
<dbReference type="EMBL" id="QKRB01000044">
    <property type="protein sequence ID" value="PZD95537.1"/>
    <property type="molecule type" value="Genomic_DNA"/>
</dbReference>
<evidence type="ECO:0000313" key="3">
    <source>
        <dbReference type="Proteomes" id="UP000249522"/>
    </source>
</evidence>
<dbReference type="CDD" id="cd00077">
    <property type="entry name" value="HDc"/>
    <property type="match status" value="1"/>
</dbReference>